<evidence type="ECO:0000313" key="2">
    <source>
        <dbReference type="EMBL" id="AXA43287.1"/>
    </source>
</evidence>
<dbReference type="InterPro" id="IPR050266">
    <property type="entry name" value="AB_hydrolase_sf"/>
</dbReference>
<dbReference type="PANTHER" id="PTHR43798:SF33">
    <property type="entry name" value="HYDROLASE, PUTATIVE (AFU_ORTHOLOGUE AFUA_2G14860)-RELATED"/>
    <property type="match status" value="1"/>
</dbReference>
<name>A0A2Z4YPE1_RHILE</name>
<dbReference type="PANTHER" id="PTHR43798">
    <property type="entry name" value="MONOACYLGLYCEROL LIPASE"/>
    <property type="match status" value="1"/>
</dbReference>
<dbReference type="SUPFAM" id="SSF53474">
    <property type="entry name" value="alpha/beta-Hydrolases"/>
    <property type="match status" value="1"/>
</dbReference>
<organism evidence="2 3">
    <name type="scientific">Rhizobium leguminosarum</name>
    <dbReference type="NCBI Taxonomy" id="384"/>
    <lineage>
        <taxon>Bacteria</taxon>
        <taxon>Pseudomonadati</taxon>
        <taxon>Pseudomonadota</taxon>
        <taxon>Alphaproteobacteria</taxon>
        <taxon>Hyphomicrobiales</taxon>
        <taxon>Rhizobiaceae</taxon>
        <taxon>Rhizobium/Agrobacterium group</taxon>
        <taxon>Rhizobium</taxon>
    </lineage>
</organism>
<evidence type="ECO:0000259" key="1">
    <source>
        <dbReference type="Pfam" id="PF12697"/>
    </source>
</evidence>
<dbReference type="AlphaFoldDB" id="A0A2Z4YPE1"/>
<protein>
    <submittedName>
        <fullName evidence="2">Alpha/beta hydrolase family protein</fullName>
    </submittedName>
</protein>
<dbReference type="GO" id="GO:0016020">
    <property type="term" value="C:membrane"/>
    <property type="evidence" value="ECO:0007669"/>
    <property type="project" value="TreeGrafter"/>
</dbReference>
<dbReference type="InterPro" id="IPR000073">
    <property type="entry name" value="AB_hydrolase_1"/>
</dbReference>
<accession>A0A2Z4YPE1</accession>
<feature type="domain" description="AB hydrolase-1" evidence="1">
    <location>
        <begin position="58"/>
        <end position="284"/>
    </location>
</feature>
<dbReference type="PRINTS" id="PR00111">
    <property type="entry name" value="ABHYDROLASE"/>
</dbReference>
<evidence type="ECO:0000313" key="3">
    <source>
        <dbReference type="Proteomes" id="UP000251166"/>
    </source>
</evidence>
<geneLocation type="plasmid" evidence="2 3">
    <name>unnamed1</name>
</geneLocation>
<dbReference type="EMBL" id="CP030761">
    <property type="protein sequence ID" value="AXA43287.1"/>
    <property type="molecule type" value="Genomic_DNA"/>
</dbReference>
<keyword evidence="2" id="KW-0378">Hydrolase</keyword>
<reference evidence="2 3" key="1">
    <citation type="submission" date="2018-07" db="EMBL/GenBank/DDBJ databases">
        <title>Rhizobium leguminosarum strain:ATCC 14479 Genome sequencing and assembly.</title>
        <authorList>
            <person name="Chakraborty R."/>
        </authorList>
    </citation>
    <scope>NUCLEOTIDE SEQUENCE [LARGE SCALE GENOMIC DNA]</scope>
    <source>
        <strain evidence="2 3">ATCC 14479</strain>
        <plasmid evidence="3">Plasmid unnamed1</plasmid>
    </source>
</reference>
<dbReference type="Gene3D" id="3.40.50.1820">
    <property type="entry name" value="alpha/beta hydrolase"/>
    <property type="match status" value="1"/>
</dbReference>
<dbReference type="InterPro" id="IPR029058">
    <property type="entry name" value="AB_hydrolase_fold"/>
</dbReference>
<dbReference type="GO" id="GO:0016787">
    <property type="term" value="F:hydrolase activity"/>
    <property type="evidence" value="ECO:0007669"/>
    <property type="project" value="UniProtKB-KW"/>
</dbReference>
<proteinExistence type="predicted"/>
<gene>
    <name evidence="2" type="ORF">DLJ82_5726</name>
</gene>
<dbReference type="RefSeq" id="WP_112907679.1">
    <property type="nucleotide sequence ID" value="NZ_CP030761.1"/>
</dbReference>
<keyword evidence="2" id="KW-0614">Plasmid</keyword>
<dbReference type="Proteomes" id="UP000251166">
    <property type="component" value="Plasmid unnamed1"/>
</dbReference>
<dbReference type="Pfam" id="PF12697">
    <property type="entry name" value="Abhydrolase_6"/>
    <property type="match status" value="1"/>
</dbReference>
<sequence length="305" mass="33374">MTPFALAKRANSRKQPIPGRFSNTTESVILMVETINRKVETSHCAIATEMTTGKGLDVVLIHGNSSCRAVFERQLHSGLGEAHRLICFDLPGHGQSEDAREKERTYPLPGLADTALEVLEALDVRNPVLLGWSLGGHVAIEMASRQPNFRGLFITGTPPVGKDISEGFRGSLLKGLAASSSFSLDQAVQFADRVFGSSATPELVQAAARTDGDFRTTLFSQARVAEKSNQREVVGSTKTLTAVVNGAADQIVNLDYIDRVPYANLWRDRCFRIDFAGHAPFLQVSAVFNQYVAEFLRDVERAEHN</sequence>